<name>A0A162X4K3_DIDRA</name>
<feature type="compositionally biased region" description="Polar residues" evidence="11">
    <location>
        <begin position="158"/>
        <end position="167"/>
    </location>
</feature>
<dbReference type="GO" id="GO:0000145">
    <property type="term" value="C:exocyst"/>
    <property type="evidence" value="ECO:0007669"/>
    <property type="project" value="UniProtKB-UniRule"/>
</dbReference>
<dbReference type="FunFam" id="3.40.50.300:FF:001305">
    <property type="entry name" value="ABCG transporter ABC superfamily"/>
    <property type="match status" value="1"/>
</dbReference>
<dbReference type="InterPro" id="IPR027417">
    <property type="entry name" value="P-loop_NTPase"/>
</dbReference>
<keyword evidence="8 12" id="KW-1133">Transmembrane helix</keyword>
<dbReference type="Pfam" id="PF01061">
    <property type="entry name" value="ABC2_membrane"/>
    <property type="match status" value="1"/>
</dbReference>
<evidence type="ECO:0000256" key="1">
    <source>
        <dbReference type="ARBA" id="ARBA00004141"/>
    </source>
</evidence>
<dbReference type="GO" id="GO:0016887">
    <property type="term" value="F:ATP hydrolysis activity"/>
    <property type="evidence" value="ECO:0007669"/>
    <property type="project" value="InterPro"/>
</dbReference>
<dbReference type="PROSITE" id="PS50893">
    <property type="entry name" value="ABC_TRANSPORTER_2"/>
    <property type="match status" value="1"/>
</dbReference>
<keyword evidence="6" id="KW-0067">ATP-binding</keyword>
<dbReference type="InterPro" id="IPR048630">
    <property type="entry name" value="Sec8_M"/>
</dbReference>
<evidence type="ECO:0000256" key="10">
    <source>
        <dbReference type="RuleBase" id="RU367079"/>
    </source>
</evidence>
<dbReference type="GO" id="GO:0016020">
    <property type="term" value="C:membrane"/>
    <property type="evidence" value="ECO:0007669"/>
    <property type="project" value="UniProtKB-SubCell"/>
</dbReference>
<dbReference type="Gene3D" id="3.40.50.300">
    <property type="entry name" value="P-loop containing nucleotide triphosphate hydrolases"/>
    <property type="match status" value="1"/>
</dbReference>
<dbReference type="Proteomes" id="UP000076837">
    <property type="component" value="Unassembled WGS sequence"/>
</dbReference>
<feature type="compositionally biased region" description="Gly residues" evidence="11">
    <location>
        <begin position="12"/>
        <end position="24"/>
    </location>
</feature>
<comment type="function">
    <text evidence="10">Component of the exocyst complex involved in the docking of exocytic vesicles with fusion sites on the plasma membrane.</text>
</comment>
<feature type="compositionally biased region" description="Polar residues" evidence="11">
    <location>
        <begin position="55"/>
        <end position="64"/>
    </location>
</feature>
<dbReference type="InterPro" id="IPR007191">
    <property type="entry name" value="Sec8_exocyst_N"/>
</dbReference>
<comment type="caution">
    <text evidence="14">The sequence shown here is derived from an EMBL/GenBank/DDBJ whole genome shotgun (WGS) entry which is preliminary data.</text>
</comment>
<dbReference type="InterPro" id="IPR003439">
    <property type="entry name" value="ABC_transporter-like_ATP-bd"/>
</dbReference>
<dbReference type="GO" id="GO:0015031">
    <property type="term" value="P:protein transport"/>
    <property type="evidence" value="ECO:0007669"/>
    <property type="project" value="UniProtKB-KW"/>
</dbReference>
<dbReference type="PANTHER" id="PTHR14146:SF0">
    <property type="entry name" value="EXOCYST COMPLEX COMPONENT 4"/>
    <property type="match status" value="1"/>
</dbReference>
<evidence type="ECO:0000256" key="4">
    <source>
        <dbReference type="ARBA" id="ARBA00022692"/>
    </source>
</evidence>
<keyword evidence="4 12" id="KW-0812">Transmembrane</keyword>
<keyword evidence="5" id="KW-0547">Nucleotide-binding</keyword>
<dbReference type="Pfam" id="PF04048">
    <property type="entry name" value="Sec8_N"/>
    <property type="match status" value="1"/>
</dbReference>
<feature type="compositionally biased region" description="Basic and acidic residues" evidence="11">
    <location>
        <begin position="109"/>
        <end position="122"/>
    </location>
</feature>
<dbReference type="GO" id="GO:0005524">
    <property type="term" value="F:ATP binding"/>
    <property type="evidence" value="ECO:0007669"/>
    <property type="project" value="UniProtKB-KW"/>
</dbReference>
<sequence length="1781" mass="198765">MSRDPGYSRAGANGGYTNGNGAYGAYGAANDDYAGRPSGESRRRPGGYGGMNAADNESGSPSRPSTDRQRRPGGYGGITPTEDSYAPRPSGERERERRPGGYGGFQPRNQERGQDRSQDRSQDAPQVTRPTSIERMPVPPRSVGRYGDTADRSRSRPGGQQNYGPSSQRIEEVIKYIQDNWDFMTGNACVPIEVALKLMDSSSLGLADQYNQFQQSHQELQQALKAIVNEHHQGFNSSIGTFHQIQNSLQSSQHRVRNLKTSLTSAKSQLSTAKPELREFATASQNYDEMIQMLNTIEQLQLVPEKLEARISEKRFLTAVDVLQDALRMIRKSEMENIGALSDLRTYLSNQEVSLTDILIEELHSHLYLKSPYCEDRWKEYAQNQFKGDVSERAQTDVRGRLLYYFLDGLDAAESMTDDSTHNPETDTFQYIRLVVESLNKMNRLELAIDTIEQRLPVELFKVVEKSHNEVALRHPSTLRAYASRKGSKSKTDIESDDIRTTLLNDLLWTLYARFEAIAESHRVVHDVVAGIVRREGIRDTTTSATLTRGFKELWKLYQSEMRSLLHDYLATDGETSYRTGQKQTSIGSAFSRAPRDRNKRMFKLSDMDTKSVDIAQEREDLEFILKTSVPGLVSDSKRTENTTTSTSNNLEGNATGHKLLVEPSVFNMGILLPPSLDFLNRLKEVVPTGSDIVMSTLTSFLDDFLVNVFHPQLDETLVELCAQAYVEVDSYQEDPHWTKHSKKPIFKGTVNFLTLISAFCKMLDNLPHDQAFSQLIVRQMETYARKCTSWYQTLVSRGTPTATGRKLKAPAAWAESAEMEDLVNQIFQTDPKDAINFNTLVEQETSLLLPTIEQEPLDQGDIIQDKKTLASLCLLYTSMKWLSTKIARLRHISDRATDSTRIEPGSQRHNRRWTLLSSSEPRSEGAPVYLPLNQETAAEFDSVVSTYQALSTCVLRTLHLSIRTTILFSLNTSVRPAITIDSILGDPDPAILTLNAHLVAFDTEVSTYIPASSYALITSGLAALMDIYLLSLCTSKLDDMNANGCALMQLNMLVLQQNLKNIEDGASLPNIALFFDLFTAGPASIVARAKEHGKGFGLQGLAREMFTQEKVKRLLELTYKERLSDERREAVVHAQRERDAQLLEIMLDAMSISHPSVEDVEKGAVADYAHLTNTSVHSFSWENVTVTVKDRKTKQPLEILSSINGIVEAGEMLALMGPSGSGKTTLLNVLAHRAATTNATIQQTLAINGAPTSLASFRKLSSYVEQEDALVGSLTVRETMYFAAQLALPSSVSKSERKARIEGLLSSFGLRDQADTIIGTPIRKGVSGGQKRRVSVAAQLMTIPRILFLDEPTSGLDSAASWEVMSFVKELAKRHKILVVASIHQPSTTTFDLFDKLMLLSKGKAVYNGPILQIREYFAGLGYEMPMYMNPAEYVIQLVNTDFTHDHNKSAQQLSHLHTSWSHSPNATLINHSIQSKSTSTPLSVLSTEHSSANPFLIPVTLIHRSFIKSYRDIIAYGIRVAMYFGLAIMMGTVWLRLSPTQANIQAFTNAIFFGGAFMSFMAVAAIPSILQDIALFRKERADGLYGPTAFVVANFVVGTPYLFLIAVLFSVVAYWLGNFAPTGTAFFTWVMWLFLDLLAAESLVVLLSSLIPIFVVALAATAFANGLWMCVGGFMVQPGALNVFWRYVFHYIDYQAYVFRGMMVNEFGNRNYSCERTQDGGCFCMYPSALQDQCLIEGKAVLQSYGYGTENVGRYVGYMVIITFVYRVLGWFVLWIKKD</sequence>
<evidence type="ECO:0000256" key="8">
    <source>
        <dbReference type="ARBA" id="ARBA00022989"/>
    </source>
</evidence>
<dbReference type="InterPro" id="IPR043926">
    <property type="entry name" value="ABCG_dom"/>
</dbReference>
<evidence type="ECO:0000313" key="15">
    <source>
        <dbReference type="Proteomes" id="UP000076837"/>
    </source>
</evidence>
<feature type="transmembrane region" description="Helical" evidence="12">
    <location>
        <begin position="1593"/>
        <end position="1619"/>
    </location>
</feature>
<evidence type="ECO:0000313" key="14">
    <source>
        <dbReference type="EMBL" id="KZM19346.1"/>
    </source>
</evidence>
<dbReference type="GO" id="GO:0006893">
    <property type="term" value="P:Golgi to plasma membrane transport"/>
    <property type="evidence" value="ECO:0007669"/>
    <property type="project" value="TreeGrafter"/>
</dbReference>
<evidence type="ECO:0000256" key="11">
    <source>
        <dbReference type="SAM" id="MobiDB-lite"/>
    </source>
</evidence>
<keyword evidence="2 10" id="KW-0813">Transport</keyword>
<keyword evidence="7 10" id="KW-0653">Protein transport</keyword>
<dbReference type="InterPro" id="IPR013525">
    <property type="entry name" value="ABC2_TM"/>
</dbReference>
<dbReference type="GO" id="GO:0006612">
    <property type="term" value="P:protein targeting to membrane"/>
    <property type="evidence" value="ECO:0007669"/>
    <property type="project" value="UniProtKB-UniRule"/>
</dbReference>
<protein>
    <recommendedName>
        <fullName evidence="10">Exocyst complex component Sec8</fullName>
    </recommendedName>
</protein>
<accession>A0A162X4K3</accession>
<keyword evidence="9 12" id="KW-0472">Membrane</keyword>
<dbReference type="InterPro" id="IPR017871">
    <property type="entry name" value="ABC_transporter-like_CS"/>
</dbReference>
<proteinExistence type="inferred from homology"/>
<dbReference type="GO" id="GO:0090522">
    <property type="term" value="P:vesicle tethering involved in exocytosis"/>
    <property type="evidence" value="ECO:0007669"/>
    <property type="project" value="UniProtKB-UniRule"/>
</dbReference>
<dbReference type="GO" id="GO:0140359">
    <property type="term" value="F:ABC-type transporter activity"/>
    <property type="evidence" value="ECO:0007669"/>
    <property type="project" value="InterPro"/>
</dbReference>
<evidence type="ECO:0000256" key="2">
    <source>
        <dbReference type="ARBA" id="ARBA00022448"/>
    </source>
</evidence>
<feature type="transmembrane region" description="Helical" evidence="12">
    <location>
        <begin position="1757"/>
        <end position="1778"/>
    </location>
</feature>
<feature type="transmembrane region" description="Helical" evidence="12">
    <location>
        <begin position="1549"/>
        <end position="1572"/>
    </location>
</feature>
<evidence type="ECO:0000256" key="7">
    <source>
        <dbReference type="ARBA" id="ARBA00022927"/>
    </source>
</evidence>
<dbReference type="PANTHER" id="PTHR14146">
    <property type="entry name" value="EXOCYST COMPLEX COMPONENT 4"/>
    <property type="match status" value="1"/>
</dbReference>
<dbReference type="Pfam" id="PF19055">
    <property type="entry name" value="ABC2_membrane_7"/>
    <property type="match status" value="1"/>
</dbReference>
<evidence type="ECO:0000256" key="6">
    <source>
        <dbReference type="ARBA" id="ARBA00022840"/>
    </source>
</evidence>
<dbReference type="Pfam" id="PF00005">
    <property type="entry name" value="ABC_tran"/>
    <property type="match status" value="1"/>
</dbReference>
<feature type="compositionally biased region" description="Basic and acidic residues" evidence="11">
    <location>
        <begin position="90"/>
        <end position="99"/>
    </location>
</feature>
<keyword evidence="3 10" id="KW-0268">Exocytosis</keyword>
<evidence type="ECO:0000256" key="5">
    <source>
        <dbReference type="ARBA" id="ARBA00022741"/>
    </source>
</evidence>
<feature type="domain" description="ABC transporter" evidence="13">
    <location>
        <begin position="1180"/>
        <end position="1428"/>
    </location>
</feature>
<evidence type="ECO:0000256" key="3">
    <source>
        <dbReference type="ARBA" id="ARBA00022483"/>
    </source>
</evidence>
<dbReference type="GO" id="GO:0006904">
    <property type="term" value="P:vesicle docking involved in exocytosis"/>
    <property type="evidence" value="ECO:0007669"/>
    <property type="project" value="InterPro"/>
</dbReference>
<dbReference type="STRING" id="5454.A0A162X4K3"/>
<reference evidence="14 15" key="1">
    <citation type="journal article" date="2016" name="Sci. Rep.">
        <title>Draft genome sequencing and secretome analysis of fungal phytopathogen Ascochyta rabiei provides insight into the necrotrophic effector repertoire.</title>
        <authorList>
            <person name="Verma S."/>
            <person name="Gazara R.K."/>
            <person name="Nizam S."/>
            <person name="Parween S."/>
            <person name="Chattopadhyay D."/>
            <person name="Verma P.K."/>
        </authorList>
    </citation>
    <scope>NUCLEOTIDE SEQUENCE [LARGE SCALE GENOMIC DNA]</scope>
    <source>
        <strain evidence="14 15">ArDII</strain>
    </source>
</reference>
<keyword evidence="15" id="KW-1185">Reference proteome</keyword>
<feature type="region of interest" description="Disordered" evidence="11">
    <location>
        <begin position="1"/>
        <end position="167"/>
    </location>
</feature>
<evidence type="ECO:0000256" key="9">
    <source>
        <dbReference type="ARBA" id="ARBA00023136"/>
    </source>
</evidence>
<gene>
    <name evidence="14" type="ORF">ST47_g9490</name>
</gene>
<feature type="compositionally biased region" description="Low complexity" evidence="11">
    <location>
        <begin position="25"/>
        <end position="38"/>
    </location>
</feature>
<dbReference type="PROSITE" id="PS00211">
    <property type="entry name" value="ABC_TRANSPORTER_1"/>
    <property type="match status" value="1"/>
</dbReference>
<dbReference type="EMBL" id="JYNV01000295">
    <property type="protein sequence ID" value="KZM19346.1"/>
    <property type="molecule type" value="Genomic_DNA"/>
</dbReference>
<dbReference type="SMART" id="SM00382">
    <property type="entry name" value="AAA"/>
    <property type="match status" value="1"/>
</dbReference>
<dbReference type="Pfam" id="PF20652">
    <property type="entry name" value="Sec8_C"/>
    <property type="match status" value="1"/>
</dbReference>
<evidence type="ECO:0000256" key="12">
    <source>
        <dbReference type="SAM" id="Phobius"/>
    </source>
</evidence>
<dbReference type="SUPFAM" id="SSF52540">
    <property type="entry name" value="P-loop containing nucleoside triphosphate hydrolases"/>
    <property type="match status" value="1"/>
</dbReference>
<evidence type="ECO:0000259" key="13">
    <source>
        <dbReference type="PROSITE" id="PS50893"/>
    </source>
</evidence>
<comment type="subcellular location">
    <subcellularLocation>
        <location evidence="1">Membrane</location>
        <topology evidence="1">Multi-pass membrane protein</topology>
    </subcellularLocation>
</comment>
<feature type="transmembrane region" description="Helical" evidence="12">
    <location>
        <begin position="1515"/>
        <end position="1537"/>
    </location>
</feature>
<organism evidence="14 15">
    <name type="scientific">Didymella rabiei</name>
    <name type="common">Chickpea ascochyta blight fungus</name>
    <name type="synonym">Mycosphaerella rabiei</name>
    <dbReference type="NCBI Taxonomy" id="5454"/>
    <lineage>
        <taxon>Eukaryota</taxon>
        <taxon>Fungi</taxon>
        <taxon>Dikarya</taxon>
        <taxon>Ascomycota</taxon>
        <taxon>Pezizomycotina</taxon>
        <taxon>Dothideomycetes</taxon>
        <taxon>Pleosporomycetidae</taxon>
        <taxon>Pleosporales</taxon>
        <taxon>Pleosporineae</taxon>
        <taxon>Didymellaceae</taxon>
        <taxon>Ascochyta</taxon>
    </lineage>
</organism>
<dbReference type="InterPro" id="IPR039682">
    <property type="entry name" value="Sec8/EXOC4"/>
</dbReference>
<dbReference type="InterPro" id="IPR003593">
    <property type="entry name" value="AAA+_ATPase"/>
</dbReference>
<comment type="similarity">
    <text evidence="10">Belongs to the SEC8 family.</text>
</comment>